<keyword evidence="7" id="KW-1185">Reference proteome</keyword>
<evidence type="ECO:0000256" key="3">
    <source>
        <dbReference type="ARBA" id="ARBA00023163"/>
    </source>
</evidence>
<evidence type="ECO:0000256" key="2">
    <source>
        <dbReference type="ARBA" id="ARBA00023125"/>
    </source>
</evidence>
<keyword evidence="3" id="KW-0804">Transcription</keyword>
<dbReference type="SUPFAM" id="SSF46689">
    <property type="entry name" value="Homeodomain-like"/>
    <property type="match status" value="1"/>
</dbReference>
<dbReference type="GO" id="GO:0003700">
    <property type="term" value="F:DNA-binding transcription factor activity"/>
    <property type="evidence" value="ECO:0007669"/>
    <property type="project" value="TreeGrafter"/>
</dbReference>
<name>A0A5N0V5S3_9PSEU</name>
<dbReference type="PANTHER" id="PTHR30055">
    <property type="entry name" value="HTH-TYPE TRANSCRIPTIONAL REGULATOR RUTR"/>
    <property type="match status" value="1"/>
</dbReference>
<organism evidence="6 7">
    <name type="scientific">Amycolatopsis acidicola</name>
    <dbReference type="NCBI Taxonomy" id="2596893"/>
    <lineage>
        <taxon>Bacteria</taxon>
        <taxon>Bacillati</taxon>
        <taxon>Actinomycetota</taxon>
        <taxon>Actinomycetes</taxon>
        <taxon>Pseudonocardiales</taxon>
        <taxon>Pseudonocardiaceae</taxon>
        <taxon>Amycolatopsis</taxon>
    </lineage>
</organism>
<feature type="DNA-binding region" description="H-T-H motif" evidence="4">
    <location>
        <begin position="35"/>
        <end position="54"/>
    </location>
</feature>
<dbReference type="InterPro" id="IPR041347">
    <property type="entry name" value="MftR_C"/>
</dbReference>
<accession>A0A5N0V5S3</accession>
<dbReference type="RefSeq" id="WP_144755277.1">
    <property type="nucleotide sequence ID" value="NZ_VMNW02000018.1"/>
</dbReference>
<dbReference type="Gene3D" id="1.10.357.10">
    <property type="entry name" value="Tetracycline Repressor, domain 2"/>
    <property type="match status" value="1"/>
</dbReference>
<protein>
    <submittedName>
        <fullName evidence="6">TetR family transcriptional regulator</fullName>
    </submittedName>
</protein>
<dbReference type="AlphaFoldDB" id="A0A5N0V5S3"/>
<feature type="domain" description="HTH tetR-type" evidence="5">
    <location>
        <begin position="12"/>
        <end position="72"/>
    </location>
</feature>
<keyword evidence="1" id="KW-0805">Transcription regulation</keyword>
<dbReference type="PROSITE" id="PS50977">
    <property type="entry name" value="HTH_TETR_2"/>
    <property type="match status" value="1"/>
</dbReference>
<proteinExistence type="predicted"/>
<evidence type="ECO:0000259" key="5">
    <source>
        <dbReference type="PROSITE" id="PS50977"/>
    </source>
</evidence>
<dbReference type="OrthoDB" id="3296001at2"/>
<reference evidence="6" key="1">
    <citation type="submission" date="2019-09" db="EMBL/GenBank/DDBJ databases">
        <authorList>
            <person name="Teo W.F.A."/>
            <person name="Duangmal K."/>
        </authorList>
    </citation>
    <scope>NUCLEOTIDE SEQUENCE [LARGE SCALE GENOMIC DNA]</scope>
    <source>
        <strain evidence="6">K81G1</strain>
    </source>
</reference>
<dbReference type="Gene3D" id="1.10.10.60">
    <property type="entry name" value="Homeodomain-like"/>
    <property type="match status" value="1"/>
</dbReference>
<dbReference type="Pfam" id="PF00440">
    <property type="entry name" value="TetR_N"/>
    <property type="match status" value="1"/>
</dbReference>
<dbReference type="EMBL" id="VMNW02000018">
    <property type="protein sequence ID" value="KAA9161144.1"/>
    <property type="molecule type" value="Genomic_DNA"/>
</dbReference>
<evidence type="ECO:0000256" key="1">
    <source>
        <dbReference type="ARBA" id="ARBA00023015"/>
    </source>
</evidence>
<dbReference type="InterPro" id="IPR050109">
    <property type="entry name" value="HTH-type_TetR-like_transc_reg"/>
</dbReference>
<evidence type="ECO:0000313" key="6">
    <source>
        <dbReference type="EMBL" id="KAA9161144.1"/>
    </source>
</evidence>
<comment type="caution">
    <text evidence="6">The sequence shown here is derived from an EMBL/GenBank/DDBJ whole genome shotgun (WGS) entry which is preliminary data.</text>
</comment>
<keyword evidence="2 4" id="KW-0238">DNA-binding</keyword>
<dbReference type="InterPro" id="IPR001647">
    <property type="entry name" value="HTH_TetR"/>
</dbReference>
<dbReference type="InterPro" id="IPR009057">
    <property type="entry name" value="Homeodomain-like_sf"/>
</dbReference>
<dbReference type="PROSITE" id="PS01081">
    <property type="entry name" value="HTH_TETR_1"/>
    <property type="match status" value="1"/>
</dbReference>
<dbReference type="PANTHER" id="PTHR30055:SF238">
    <property type="entry name" value="MYCOFACTOCIN BIOSYNTHESIS TRANSCRIPTIONAL REGULATOR MFTR-RELATED"/>
    <property type="match status" value="1"/>
</dbReference>
<dbReference type="Pfam" id="PF17754">
    <property type="entry name" value="TetR_C_14"/>
    <property type="match status" value="1"/>
</dbReference>
<dbReference type="GO" id="GO:0000976">
    <property type="term" value="F:transcription cis-regulatory region binding"/>
    <property type="evidence" value="ECO:0007669"/>
    <property type="project" value="TreeGrafter"/>
</dbReference>
<dbReference type="Proteomes" id="UP000319769">
    <property type="component" value="Unassembled WGS sequence"/>
</dbReference>
<dbReference type="InterPro" id="IPR023772">
    <property type="entry name" value="DNA-bd_HTH_TetR-type_CS"/>
</dbReference>
<evidence type="ECO:0000313" key="7">
    <source>
        <dbReference type="Proteomes" id="UP000319769"/>
    </source>
</evidence>
<gene>
    <name evidence="6" type="ORF">FPZ12_015445</name>
</gene>
<evidence type="ECO:0000256" key="4">
    <source>
        <dbReference type="PROSITE-ProRule" id="PRU00335"/>
    </source>
</evidence>
<sequence>MTATGLRERKKEATREALRHAAVTLYRKHGPGSVTVEDICAKAGVSPRTFFNYFETKDEAVLSLDVSPTALRQRIVERPADESPLTAVRSVFAQRFADVTKTETFRARTMLLREHPELMPRLAHTNKAFEEAVVCGIADRTGLPPGDIYVRTTAAASFVANRVALTCWQPDSGPEELVALLHQAMDVLERGLTPSPPG</sequence>